<name>A0AA39CFV6_9EURO</name>
<keyword evidence="3" id="KW-1185">Reference proteome</keyword>
<dbReference type="EMBL" id="JAPDRK010000012">
    <property type="protein sequence ID" value="KAJ9607089.1"/>
    <property type="molecule type" value="Genomic_DNA"/>
</dbReference>
<reference evidence="2" key="1">
    <citation type="submission" date="2022-10" db="EMBL/GenBank/DDBJ databases">
        <title>Culturing micro-colonial fungi from biological soil crusts in the Mojave desert and describing Neophaeococcomyces mojavensis, and introducing the new genera and species Taxawa tesnikishii.</title>
        <authorList>
            <person name="Kurbessoian T."/>
            <person name="Stajich J.E."/>
        </authorList>
    </citation>
    <scope>NUCLEOTIDE SEQUENCE</scope>
    <source>
        <strain evidence="2">TK_41</strain>
    </source>
</reference>
<sequence length="324" mass="35569">MLENFSLNLLPILLLATPSLILPLHTHIALRGRPSYLSLLNLCLGLQTPLNPRTWNDGEYPACAAMTTGYIFRVENQATVMFLQRIGRTAHLLTLEVSPPKSPSPASISISTAALPTIILLSQIAFSFSSTSTSLNLTLALLLTSRLLITITLRSRTLPTWHGAPEPNVKGDLLILVSEDRWVRLKGLVDDLKAVTSGSWLSSPPHPKLMDALDWISQMLVYLAVVVLANASDSEKVMLVGTVTASHLLLMYENSRAETLVMHGRTVKLSEEKGSVKKYGRRLEMADELVKEMGRSDFAVRLGMINPEQAKKSNDDASSEVVTM</sequence>
<dbReference type="Proteomes" id="UP001172673">
    <property type="component" value="Unassembled WGS sequence"/>
</dbReference>
<gene>
    <name evidence="2" type="ORF">H2200_008161</name>
</gene>
<feature type="transmembrane region" description="Helical" evidence="1">
    <location>
        <begin position="12"/>
        <end position="30"/>
    </location>
</feature>
<accession>A0AA39CFV6</accession>
<comment type="caution">
    <text evidence="2">The sequence shown here is derived from an EMBL/GenBank/DDBJ whole genome shotgun (WGS) entry which is preliminary data.</text>
</comment>
<evidence type="ECO:0000313" key="2">
    <source>
        <dbReference type="EMBL" id="KAJ9607089.1"/>
    </source>
</evidence>
<evidence type="ECO:0000256" key="1">
    <source>
        <dbReference type="SAM" id="Phobius"/>
    </source>
</evidence>
<keyword evidence="1" id="KW-0812">Transmembrane</keyword>
<keyword evidence="1" id="KW-1133">Transmembrane helix</keyword>
<proteinExistence type="predicted"/>
<evidence type="ECO:0000313" key="3">
    <source>
        <dbReference type="Proteomes" id="UP001172673"/>
    </source>
</evidence>
<dbReference type="AlphaFoldDB" id="A0AA39CFV6"/>
<protein>
    <submittedName>
        <fullName evidence="2">Uncharacterized protein</fullName>
    </submittedName>
</protein>
<keyword evidence="1" id="KW-0472">Membrane</keyword>
<organism evidence="2 3">
    <name type="scientific">Cladophialophora chaetospira</name>
    <dbReference type="NCBI Taxonomy" id="386627"/>
    <lineage>
        <taxon>Eukaryota</taxon>
        <taxon>Fungi</taxon>
        <taxon>Dikarya</taxon>
        <taxon>Ascomycota</taxon>
        <taxon>Pezizomycotina</taxon>
        <taxon>Eurotiomycetes</taxon>
        <taxon>Chaetothyriomycetidae</taxon>
        <taxon>Chaetothyriales</taxon>
        <taxon>Herpotrichiellaceae</taxon>
        <taxon>Cladophialophora</taxon>
    </lineage>
</organism>